<reference evidence="1 2" key="1">
    <citation type="submission" date="2014-11" db="EMBL/GenBank/DDBJ databases">
        <authorList>
            <person name="Zhu J."/>
            <person name="Qi W."/>
            <person name="Song R."/>
        </authorList>
    </citation>
    <scope>NUCLEOTIDE SEQUENCE [LARGE SCALE GENOMIC DNA]</scope>
</reference>
<dbReference type="PhylomeDB" id="A0A0G4FFH0"/>
<proteinExistence type="predicted"/>
<dbReference type="EMBL" id="CDMY01000429">
    <property type="protein sequence ID" value="CEM11936.1"/>
    <property type="molecule type" value="Genomic_DNA"/>
</dbReference>
<dbReference type="VEuPathDB" id="CryptoDB:Vbra_15283"/>
<dbReference type="AlphaFoldDB" id="A0A0G4FFH0"/>
<gene>
    <name evidence="1" type="ORF">Vbra_15283</name>
</gene>
<evidence type="ECO:0000313" key="1">
    <source>
        <dbReference type="EMBL" id="CEM11936.1"/>
    </source>
</evidence>
<dbReference type="Proteomes" id="UP000041254">
    <property type="component" value="Unassembled WGS sequence"/>
</dbReference>
<dbReference type="InParanoid" id="A0A0G4FFH0"/>
<organism evidence="1 2">
    <name type="scientific">Vitrella brassicaformis (strain CCMP3155)</name>
    <dbReference type="NCBI Taxonomy" id="1169540"/>
    <lineage>
        <taxon>Eukaryota</taxon>
        <taxon>Sar</taxon>
        <taxon>Alveolata</taxon>
        <taxon>Colpodellida</taxon>
        <taxon>Vitrellaceae</taxon>
        <taxon>Vitrella</taxon>
    </lineage>
</organism>
<keyword evidence="2" id="KW-1185">Reference proteome</keyword>
<accession>A0A0G4FFH0</accession>
<evidence type="ECO:0000313" key="2">
    <source>
        <dbReference type="Proteomes" id="UP000041254"/>
    </source>
</evidence>
<name>A0A0G4FFH0_VITBC</name>
<protein>
    <submittedName>
        <fullName evidence="1">Uncharacterized protein</fullName>
    </submittedName>
</protein>
<sequence>MIHNRLSAIVQAGLYGALSREPEGTPSLVRGVLQGQPSSLCSPPSLDPCTNSVNPFAPNLDCYNALEVVEIAETSGVDPASLAIGDHNNDPKSFSQLVPGTYLVKDIKSEAWATEIENVGDTDSCMRIQGRAGGSHEDFFIDLSCSTTEGVSAILSFDCPHVGLCSVREGNEFSPALLVIQGVLKVVDASEAECIGLDAQIELTGTGLVDEAISARARFANYTGEQRITLFGEGEETELITTRGIALVSPAASSPLGLLTFPTAVPSGCPSLLNQRIFTITSGDVAAGGVIAATASGFSYDQNDNVVSKKVFEVEEGSGKSAEDFNRACRVAAAEDRIPAEQERLVAEQVAIGADPSRALVGIEAPSLWFPLFKTGQSPAFPLFNARTVARFSVIRVFEPREIADEFGVNDTRSKIFLWKDRLDKLQTTGPTLSFVQILCAENVTVLPLTFKLENLETGSSLDLILKGRLTYLLDQEAGVYVDCRGLVLQTLPAGFSKPYVFPGGLEAGSIAAVGVDPEFGTLGDTVFVDVLIEETDGSTTSLRDEGVVANLSQHNCMGANQTEQRQVDATVLVYERQDDGNRTSDDVILNTACKIGFECFAACPEPRLPVAISTAVQPGTYQLLDADFISVESLYTIIGGKRPAPRRDSFGCLSMFEYRESEGCIKKGYNDSTCTVVVDERIYSCEPDQARGTGVQLKVEYEPAALNGSLTKGFFKPSTLANVVIKGAVYQTEPSECAGSIVFVEGTLLVAVGFQNSFQGGGFGDEVNTKLFGLDNAEGLQLGIPEALLTSSVRLMDIEYTLLSLAEHGNATVERCFNANLSTTISTKDIVSAPEGSDEDAYFALFDVYLADRAFDGAYRFSPGRDAGAPQLSDDQLGLRLLSQIGTRTVNSNFIQDAAVLLGRLASFCNKTNEVMIQCQRSKRLQLMADGDPLAVDDDLVHSIATVVSSGAGPVNIGSLTAPPMFTLSCNTSEAGEIVKLSNTGIIGIVYDFHLYQPTQHYLIRTVPLSAEFARSDGEKAKVEALCPVAIDCMLPERAPRPSSLAINDTSKGGSSVLSPSADAAGNAAAMRHTDESCLGSEVWRVL</sequence>